<evidence type="ECO:0000313" key="2">
    <source>
        <dbReference type="Proteomes" id="UP001596122"/>
    </source>
</evidence>
<organism evidence="1 2">
    <name type="scientific">Aquipuribacter nitratireducens</name>
    <dbReference type="NCBI Taxonomy" id="650104"/>
    <lineage>
        <taxon>Bacteria</taxon>
        <taxon>Bacillati</taxon>
        <taxon>Actinomycetota</taxon>
        <taxon>Actinomycetes</taxon>
        <taxon>Micrococcales</taxon>
        <taxon>Intrasporangiaceae</taxon>
        <taxon>Aquipuribacter</taxon>
    </lineage>
</organism>
<keyword evidence="2" id="KW-1185">Reference proteome</keyword>
<comment type="caution">
    <text evidence="1">The sequence shown here is derived from an EMBL/GenBank/DDBJ whole genome shotgun (WGS) entry which is preliminary data.</text>
</comment>
<name>A0ABW0GH84_9MICO</name>
<sequence length="51" mass="5518">MLDLVVLERDRHGGAIAVLLCDDDARLRVPVVVGDIPPGLTLAERTRSPRA</sequence>
<evidence type="ECO:0000313" key="1">
    <source>
        <dbReference type="EMBL" id="MFC5379298.1"/>
    </source>
</evidence>
<dbReference type="EMBL" id="JBHSLD010000001">
    <property type="protein sequence ID" value="MFC5379298.1"/>
    <property type="molecule type" value="Genomic_DNA"/>
</dbReference>
<reference evidence="2" key="1">
    <citation type="journal article" date="2019" name="Int. J. Syst. Evol. Microbiol.">
        <title>The Global Catalogue of Microorganisms (GCM) 10K type strain sequencing project: providing services to taxonomists for standard genome sequencing and annotation.</title>
        <authorList>
            <consortium name="The Broad Institute Genomics Platform"/>
            <consortium name="The Broad Institute Genome Sequencing Center for Infectious Disease"/>
            <person name="Wu L."/>
            <person name="Ma J."/>
        </authorList>
    </citation>
    <scope>NUCLEOTIDE SEQUENCE [LARGE SCALE GENOMIC DNA]</scope>
    <source>
        <strain evidence="2">CCUG 43114</strain>
    </source>
</reference>
<protein>
    <submittedName>
        <fullName evidence="1">Uncharacterized protein</fullName>
    </submittedName>
</protein>
<dbReference type="Proteomes" id="UP001596122">
    <property type="component" value="Unassembled WGS sequence"/>
</dbReference>
<proteinExistence type="predicted"/>
<gene>
    <name evidence="1" type="ORF">ACFPJ6_00690</name>
</gene>
<accession>A0ABW0GH84</accession>
<dbReference type="RefSeq" id="WP_340266605.1">
    <property type="nucleotide sequence ID" value="NZ_JBBEOG010000001.1"/>
</dbReference>